<dbReference type="NCBIfam" id="TIGR04407">
    <property type="entry name" value="LptF_YjgP"/>
    <property type="match status" value="1"/>
</dbReference>
<accession>A0ABQ3ISS6</accession>
<dbReference type="InterPro" id="IPR030922">
    <property type="entry name" value="LptF"/>
</dbReference>
<evidence type="ECO:0000256" key="12">
    <source>
        <dbReference type="SAM" id="Phobius"/>
    </source>
</evidence>
<dbReference type="InterPro" id="IPR005495">
    <property type="entry name" value="LptG/LptF_permease"/>
</dbReference>
<keyword evidence="6" id="KW-1003">Cell membrane</keyword>
<gene>
    <name evidence="13" type="primary">lptF</name>
    <name evidence="13" type="ORF">GCM10011501_22970</name>
</gene>
<keyword evidence="14" id="KW-1185">Reference proteome</keyword>
<dbReference type="Pfam" id="PF03739">
    <property type="entry name" value="LptF_LptG"/>
    <property type="match status" value="1"/>
</dbReference>
<evidence type="ECO:0000256" key="1">
    <source>
        <dbReference type="ARBA" id="ARBA00002265"/>
    </source>
</evidence>
<keyword evidence="7" id="KW-0997">Cell inner membrane</keyword>
<feature type="transmembrane region" description="Helical" evidence="12">
    <location>
        <begin position="336"/>
        <end position="357"/>
    </location>
</feature>
<name>A0ABQ3ISS6_9GAMM</name>
<dbReference type="Proteomes" id="UP000626370">
    <property type="component" value="Unassembled WGS sequence"/>
</dbReference>
<dbReference type="RefSeq" id="WP_189378407.1">
    <property type="nucleotide sequence ID" value="NZ_BNAH01000009.1"/>
</dbReference>
<comment type="subunit">
    <text evidence="11">Component of the lipopolysaccharide transport and assembly complex. The LptBFG transporter is composed of two ATP-binding proteins (LptB) and two transmembrane proteins (LptF and LptG).</text>
</comment>
<evidence type="ECO:0000256" key="10">
    <source>
        <dbReference type="ARBA" id="ARBA00023136"/>
    </source>
</evidence>
<evidence type="ECO:0000256" key="9">
    <source>
        <dbReference type="ARBA" id="ARBA00022989"/>
    </source>
</evidence>
<keyword evidence="8 12" id="KW-0812">Transmembrane</keyword>
<keyword evidence="5" id="KW-0813">Transport</keyword>
<keyword evidence="9 12" id="KW-1133">Transmembrane helix</keyword>
<evidence type="ECO:0000256" key="6">
    <source>
        <dbReference type="ARBA" id="ARBA00022475"/>
    </source>
</evidence>
<evidence type="ECO:0000313" key="13">
    <source>
        <dbReference type="EMBL" id="GHE93015.1"/>
    </source>
</evidence>
<evidence type="ECO:0000256" key="4">
    <source>
        <dbReference type="ARBA" id="ARBA00014213"/>
    </source>
</evidence>
<dbReference type="EMBL" id="BNAH01000009">
    <property type="protein sequence ID" value="GHE93015.1"/>
    <property type="molecule type" value="Genomic_DNA"/>
</dbReference>
<organism evidence="13 14">
    <name type="scientific">Thalassotalea profundi</name>
    <dbReference type="NCBI Taxonomy" id="2036687"/>
    <lineage>
        <taxon>Bacteria</taxon>
        <taxon>Pseudomonadati</taxon>
        <taxon>Pseudomonadota</taxon>
        <taxon>Gammaproteobacteria</taxon>
        <taxon>Alteromonadales</taxon>
        <taxon>Colwelliaceae</taxon>
        <taxon>Thalassotalea</taxon>
    </lineage>
</organism>
<comment type="function">
    <text evidence="1">Part of the ABC transporter complex LptBFG involved in the translocation of lipopolysaccharide (LPS) from the inner membrane to the outer membrane.</text>
</comment>
<reference evidence="14" key="1">
    <citation type="journal article" date="2019" name="Int. J. Syst. Evol. Microbiol.">
        <title>The Global Catalogue of Microorganisms (GCM) 10K type strain sequencing project: providing services to taxonomists for standard genome sequencing and annotation.</title>
        <authorList>
            <consortium name="The Broad Institute Genomics Platform"/>
            <consortium name="The Broad Institute Genome Sequencing Center for Infectious Disease"/>
            <person name="Wu L."/>
            <person name="Ma J."/>
        </authorList>
    </citation>
    <scope>NUCLEOTIDE SEQUENCE [LARGE SCALE GENOMIC DNA]</scope>
    <source>
        <strain evidence="14">CGMCC 1.15922</strain>
    </source>
</reference>
<evidence type="ECO:0000256" key="7">
    <source>
        <dbReference type="ARBA" id="ARBA00022519"/>
    </source>
</evidence>
<feature type="transmembrane region" description="Helical" evidence="12">
    <location>
        <begin position="52"/>
        <end position="76"/>
    </location>
</feature>
<feature type="transmembrane region" description="Helical" evidence="12">
    <location>
        <begin position="276"/>
        <end position="298"/>
    </location>
</feature>
<evidence type="ECO:0000256" key="3">
    <source>
        <dbReference type="ARBA" id="ARBA00007725"/>
    </source>
</evidence>
<keyword evidence="10 12" id="KW-0472">Membrane</keyword>
<feature type="transmembrane region" description="Helical" evidence="12">
    <location>
        <begin position="97"/>
        <end position="120"/>
    </location>
</feature>
<feature type="transmembrane region" description="Helical" evidence="12">
    <location>
        <begin position="310"/>
        <end position="330"/>
    </location>
</feature>
<comment type="subcellular location">
    <subcellularLocation>
        <location evidence="2">Cell inner membrane</location>
        <topology evidence="2">Multi-pass membrane protein</topology>
    </subcellularLocation>
</comment>
<proteinExistence type="inferred from homology"/>
<comment type="caution">
    <text evidence="13">The sequence shown here is derived from an EMBL/GenBank/DDBJ whole genome shotgun (WGS) entry which is preliminary data.</text>
</comment>
<evidence type="ECO:0000256" key="11">
    <source>
        <dbReference type="ARBA" id="ARBA00026081"/>
    </source>
</evidence>
<evidence type="ECO:0000256" key="2">
    <source>
        <dbReference type="ARBA" id="ARBA00004429"/>
    </source>
</evidence>
<comment type="similarity">
    <text evidence="3">Belongs to the LptF/LptG family.</text>
</comment>
<protein>
    <recommendedName>
        <fullName evidence="4">Lipopolysaccharide export system permease protein LptF</fullName>
    </recommendedName>
</protein>
<evidence type="ECO:0000256" key="8">
    <source>
        <dbReference type="ARBA" id="ARBA00022692"/>
    </source>
</evidence>
<dbReference type="PANTHER" id="PTHR33529">
    <property type="entry name" value="SLR0882 PROTEIN-RELATED"/>
    <property type="match status" value="1"/>
</dbReference>
<dbReference type="PANTHER" id="PTHR33529:SF7">
    <property type="entry name" value="LIPOPOLYSACCHARIDE EXPORT SYSTEM PERMEASE PROTEIN LPTF"/>
    <property type="match status" value="1"/>
</dbReference>
<evidence type="ECO:0000256" key="5">
    <source>
        <dbReference type="ARBA" id="ARBA00022448"/>
    </source>
</evidence>
<sequence>MIIFRYLLKEVTKAQLAVFMVLMTIFISQKFVRVLDDASEGGIPGHMVMIFIGLKIPDLAGMMLPLSFFLGILLAYGRIYADNEMTVLHACGVSEWYTVRVMLILGIVTASLTGLFTLYLSPLASEYEYQVKEKLSADSGLSTLIAGRFQQTGNQKSVVFIHDKNRSDNSLEKVFVAQLPDENNSTHQKENIINSSIVYAHKGQIIEEDSGSQRLVLSDGIRYQSDAENNEFRKVAFGKYYIQIQDQKVAQKRRKLSAIPTEQLLSSEQADYQSEIHWRIAFPLACLILTFVAVPLSVVNPRQGKFAKMLPALLLFLGYFLLLTALRSAIERGSIPSVIGLWPIHFMALVLGLILIFQGRSSGKKLRAKLPSVKTLKRSTP</sequence>
<evidence type="ECO:0000313" key="14">
    <source>
        <dbReference type="Proteomes" id="UP000626370"/>
    </source>
</evidence>